<dbReference type="GO" id="GO:0008081">
    <property type="term" value="F:phosphoric diester hydrolase activity"/>
    <property type="evidence" value="ECO:0007669"/>
    <property type="project" value="InterPro"/>
</dbReference>
<sequence>MGTEIYAHRGASKYAPENTMAAFELAYKMQADGIETDVQLTKDNIPILIHDEKLSRTTNGIGLVKDYTYHELKELDAGNWFGNNYSGQIIPTLEEFLAWVRYKPLKVNIELKNNKIDYKNLEFIVYDMLKAYKLLDKTVLSTFNPLSVNRLKALNQYIEIALLTSRKNKNLVTSARHLGANALHIKYRLLTSRIIEESKMANMKVRVYTVNTSPSIYKSFDLGCNGIFTDVPDIARTIRREHYPK</sequence>
<dbReference type="AlphaFoldDB" id="A0A498DD47"/>
<dbReference type="InterPro" id="IPR030395">
    <property type="entry name" value="GP_PDE_dom"/>
</dbReference>
<dbReference type="Gene3D" id="3.20.20.190">
    <property type="entry name" value="Phosphatidylinositol (PI) phosphodiesterase"/>
    <property type="match status" value="1"/>
</dbReference>
<organism evidence="2 3">
    <name type="scientific">Oceanobacillus piezotolerans</name>
    <dbReference type="NCBI Taxonomy" id="2448030"/>
    <lineage>
        <taxon>Bacteria</taxon>
        <taxon>Bacillati</taxon>
        <taxon>Bacillota</taxon>
        <taxon>Bacilli</taxon>
        <taxon>Bacillales</taxon>
        <taxon>Bacillaceae</taxon>
        <taxon>Oceanobacillus</taxon>
    </lineage>
</organism>
<evidence type="ECO:0000313" key="3">
    <source>
        <dbReference type="Proteomes" id="UP000270219"/>
    </source>
</evidence>
<proteinExistence type="predicted"/>
<comment type="caution">
    <text evidence="2">The sequence shown here is derived from an EMBL/GenBank/DDBJ whole genome shotgun (WGS) entry which is preliminary data.</text>
</comment>
<dbReference type="PANTHER" id="PTHR46211">
    <property type="entry name" value="GLYCEROPHOSPHORYL DIESTER PHOSPHODIESTERASE"/>
    <property type="match status" value="1"/>
</dbReference>
<dbReference type="InterPro" id="IPR017946">
    <property type="entry name" value="PLC-like_Pdiesterase_TIM-brl"/>
</dbReference>
<dbReference type="PROSITE" id="PS51704">
    <property type="entry name" value="GP_PDE"/>
    <property type="match status" value="1"/>
</dbReference>
<evidence type="ECO:0000313" key="2">
    <source>
        <dbReference type="EMBL" id="RLL48142.1"/>
    </source>
</evidence>
<evidence type="ECO:0000259" key="1">
    <source>
        <dbReference type="PROSITE" id="PS51704"/>
    </source>
</evidence>
<dbReference type="EMBL" id="RCHR01000001">
    <property type="protein sequence ID" value="RLL48142.1"/>
    <property type="molecule type" value="Genomic_DNA"/>
</dbReference>
<dbReference type="Proteomes" id="UP000270219">
    <property type="component" value="Unassembled WGS sequence"/>
</dbReference>
<protein>
    <submittedName>
        <fullName evidence="2">Glycerophosphodiester phosphodiesterase</fullName>
    </submittedName>
</protein>
<dbReference type="CDD" id="cd08563">
    <property type="entry name" value="GDPD_TtGDE_like"/>
    <property type="match status" value="1"/>
</dbReference>
<keyword evidence="3" id="KW-1185">Reference proteome</keyword>
<gene>
    <name evidence="2" type="ORF">D8M04_02385</name>
</gene>
<dbReference type="GO" id="GO:0006629">
    <property type="term" value="P:lipid metabolic process"/>
    <property type="evidence" value="ECO:0007669"/>
    <property type="project" value="InterPro"/>
</dbReference>
<dbReference type="PANTHER" id="PTHR46211:SF1">
    <property type="entry name" value="GLYCEROPHOSPHODIESTER PHOSPHODIESTERASE, CYTOPLASMIC"/>
    <property type="match status" value="1"/>
</dbReference>
<dbReference type="OrthoDB" id="384721at2"/>
<feature type="domain" description="GP-PDE" evidence="1">
    <location>
        <begin position="3"/>
        <end position="239"/>
    </location>
</feature>
<dbReference type="SUPFAM" id="SSF51695">
    <property type="entry name" value="PLC-like phosphodiesterases"/>
    <property type="match status" value="1"/>
</dbReference>
<reference evidence="2 3" key="1">
    <citation type="submission" date="2018-10" db="EMBL/GenBank/DDBJ databases">
        <title>Oceanobacillus sp. YLB-02 draft genome.</title>
        <authorList>
            <person name="Yu L."/>
        </authorList>
    </citation>
    <scope>NUCLEOTIDE SEQUENCE [LARGE SCALE GENOMIC DNA]</scope>
    <source>
        <strain evidence="2 3">YLB-02</strain>
    </source>
</reference>
<accession>A0A498DD47</accession>
<dbReference type="Pfam" id="PF03009">
    <property type="entry name" value="GDPD"/>
    <property type="match status" value="1"/>
</dbReference>
<dbReference type="RefSeq" id="WP_121521039.1">
    <property type="nucleotide sequence ID" value="NZ_RCHR01000001.1"/>
</dbReference>
<name>A0A498DD47_9BACI</name>